<accession>A0A7X1E6R5</accession>
<feature type="region of interest" description="Disordered" evidence="1">
    <location>
        <begin position="16"/>
        <end position="49"/>
    </location>
</feature>
<evidence type="ECO:0000256" key="1">
    <source>
        <dbReference type="SAM" id="MobiDB-lite"/>
    </source>
</evidence>
<feature type="compositionally biased region" description="Polar residues" evidence="1">
    <location>
        <begin position="16"/>
        <end position="39"/>
    </location>
</feature>
<dbReference type="AlphaFoldDB" id="A0A7X1E6R5"/>
<keyword evidence="3" id="KW-1185">Reference proteome</keyword>
<evidence type="ECO:0000313" key="3">
    <source>
        <dbReference type="Proteomes" id="UP000526501"/>
    </source>
</evidence>
<dbReference type="RefSeq" id="WP_185658872.1">
    <property type="nucleotide sequence ID" value="NZ_CAWPOO010000005.1"/>
</dbReference>
<comment type="caution">
    <text evidence="2">The sequence shown here is derived from an EMBL/GenBank/DDBJ whole genome shotgun (WGS) entry which is preliminary data.</text>
</comment>
<evidence type="ECO:0000313" key="2">
    <source>
        <dbReference type="EMBL" id="MBC2604985.1"/>
    </source>
</evidence>
<organism evidence="2 3">
    <name type="scientific">Pelagicoccus albus</name>
    <dbReference type="NCBI Taxonomy" id="415222"/>
    <lineage>
        <taxon>Bacteria</taxon>
        <taxon>Pseudomonadati</taxon>
        <taxon>Verrucomicrobiota</taxon>
        <taxon>Opitutia</taxon>
        <taxon>Puniceicoccales</taxon>
        <taxon>Pelagicoccaceae</taxon>
        <taxon>Pelagicoccus</taxon>
    </lineage>
</organism>
<proteinExistence type="predicted"/>
<protein>
    <submittedName>
        <fullName evidence="2">Uncharacterized protein</fullName>
    </submittedName>
</protein>
<dbReference type="Proteomes" id="UP000526501">
    <property type="component" value="Unassembled WGS sequence"/>
</dbReference>
<reference evidence="2 3" key="1">
    <citation type="submission" date="2020-07" db="EMBL/GenBank/DDBJ databases">
        <authorList>
            <person name="Feng X."/>
        </authorList>
    </citation>
    <scope>NUCLEOTIDE SEQUENCE [LARGE SCALE GENOMIC DNA]</scope>
    <source>
        <strain evidence="2 3">JCM23202</strain>
    </source>
</reference>
<dbReference type="EMBL" id="JACHVC010000005">
    <property type="protein sequence ID" value="MBC2604985.1"/>
    <property type="molecule type" value="Genomic_DNA"/>
</dbReference>
<gene>
    <name evidence="2" type="ORF">H5P27_02905</name>
</gene>
<name>A0A7X1E6R5_9BACT</name>
<sequence>MDQINTNASFNTARLYQNHQLQQKPDSTSPVQSSPQNREQQVESKDFSSMFDDNALLKLQGNLEAIAQMAEQSLKKIDG</sequence>